<dbReference type="RefSeq" id="WP_354314154.1">
    <property type="nucleotide sequence ID" value="NZ_JBEPME010000005.1"/>
</dbReference>
<sequence>MTKEICGNCAYWKSTVYDYGECSEIGGAMELDVIAGWDGGYVRTIETEKSFGCVLFVADGVNE</sequence>
<dbReference type="EMBL" id="JBEPME010000005">
    <property type="protein sequence ID" value="MET3658503.1"/>
    <property type="molecule type" value="Genomic_DNA"/>
</dbReference>
<reference evidence="1 2" key="1">
    <citation type="submission" date="2024-06" db="EMBL/GenBank/DDBJ databases">
        <title>Sorghum-associated microbial communities from plants grown in Nebraska, USA.</title>
        <authorList>
            <person name="Schachtman D."/>
        </authorList>
    </citation>
    <scope>NUCLEOTIDE SEQUENCE [LARGE SCALE GENOMIC DNA]</scope>
    <source>
        <strain evidence="1 2">1288</strain>
    </source>
</reference>
<evidence type="ECO:0008006" key="3">
    <source>
        <dbReference type="Google" id="ProtNLM"/>
    </source>
</evidence>
<gene>
    <name evidence="1" type="ORF">ABIC55_003620</name>
</gene>
<comment type="caution">
    <text evidence="1">The sequence shown here is derived from an EMBL/GenBank/DDBJ whole genome shotgun (WGS) entry which is preliminary data.</text>
</comment>
<evidence type="ECO:0000313" key="1">
    <source>
        <dbReference type="EMBL" id="MET3658503.1"/>
    </source>
</evidence>
<protein>
    <recommendedName>
        <fullName evidence="3">Phage protein</fullName>
    </recommendedName>
</protein>
<dbReference type="Proteomes" id="UP001549104">
    <property type="component" value="Unassembled WGS sequence"/>
</dbReference>
<keyword evidence="2" id="KW-1185">Reference proteome</keyword>
<organism evidence="1 2">
    <name type="scientific">Sporosarcina psychrophila</name>
    <name type="common">Bacillus psychrophilus</name>
    <dbReference type="NCBI Taxonomy" id="1476"/>
    <lineage>
        <taxon>Bacteria</taxon>
        <taxon>Bacillati</taxon>
        <taxon>Bacillota</taxon>
        <taxon>Bacilli</taxon>
        <taxon>Bacillales</taxon>
        <taxon>Caryophanaceae</taxon>
        <taxon>Sporosarcina</taxon>
    </lineage>
</organism>
<accession>A0ABV2KEU3</accession>
<name>A0ABV2KEU3_SPOPS</name>
<evidence type="ECO:0000313" key="2">
    <source>
        <dbReference type="Proteomes" id="UP001549104"/>
    </source>
</evidence>
<proteinExistence type="predicted"/>